<name>A0A315W8V4_GAMAF</name>
<protein>
    <submittedName>
        <fullName evidence="2">Uncharacterized protein</fullName>
    </submittedName>
</protein>
<feature type="compositionally biased region" description="Basic and acidic residues" evidence="1">
    <location>
        <begin position="87"/>
        <end position="115"/>
    </location>
</feature>
<proteinExistence type="predicted"/>
<organism evidence="2 3">
    <name type="scientific">Gambusia affinis</name>
    <name type="common">Western mosquitofish</name>
    <name type="synonym">Heterandria affinis</name>
    <dbReference type="NCBI Taxonomy" id="33528"/>
    <lineage>
        <taxon>Eukaryota</taxon>
        <taxon>Metazoa</taxon>
        <taxon>Chordata</taxon>
        <taxon>Craniata</taxon>
        <taxon>Vertebrata</taxon>
        <taxon>Euteleostomi</taxon>
        <taxon>Actinopterygii</taxon>
        <taxon>Neopterygii</taxon>
        <taxon>Teleostei</taxon>
        <taxon>Neoteleostei</taxon>
        <taxon>Acanthomorphata</taxon>
        <taxon>Ovalentaria</taxon>
        <taxon>Atherinomorphae</taxon>
        <taxon>Cyprinodontiformes</taxon>
        <taxon>Poeciliidae</taxon>
        <taxon>Poeciliinae</taxon>
        <taxon>Gambusia</taxon>
    </lineage>
</organism>
<feature type="compositionally biased region" description="Basic residues" evidence="1">
    <location>
        <begin position="9"/>
        <end position="18"/>
    </location>
</feature>
<evidence type="ECO:0000313" key="3">
    <source>
        <dbReference type="Proteomes" id="UP000250572"/>
    </source>
</evidence>
<keyword evidence="3" id="KW-1185">Reference proteome</keyword>
<dbReference type="EMBL" id="NHOQ01000160">
    <property type="protein sequence ID" value="PWA32524.1"/>
    <property type="molecule type" value="Genomic_DNA"/>
</dbReference>
<feature type="region of interest" description="Disordered" evidence="1">
    <location>
        <begin position="1"/>
        <end position="163"/>
    </location>
</feature>
<dbReference type="AlphaFoldDB" id="A0A315W8V4"/>
<sequence>MGDSSLKKIFLRKKKKKSPFSSAFKELQRALPKTMKKKKKKSKKKSLLKQLHLESLKKDKKSKKKFAWLPPTRDKKAPKSTKILSLGKERKESNTSEGPKEKDREGLARVGDKIKKTFSPENKKEVSAEPEVTPLKETHEGKISLQKLKDIVKPRRQSETNAK</sequence>
<accession>A0A315W8V4</accession>
<evidence type="ECO:0000313" key="2">
    <source>
        <dbReference type="EMBL" id="PWA32524.1"/>
    </source>
</evidence>
<feature type="compositionally biased region" description="Basic residues" evidence="1">
    <location>
        <begin position="34"/>
        <end position="47"/>
    </location>
</feature>
<feature type="compositionally biased region" description="Basic and acidic residues" evidence="1">
    <location>
        <begin position="134"/>
        <end position="163"/>
    </location>
</feature>
<comment type="caution">
    <text evidence="2">The sequence shown here is derived from an EMBL/GenBank/DDBJ whole genome shotgun (WGS) entry which is preliminary data.</text>
</comment>
<evidence type="ECO:0000256" key="1">
    <source>
        <dbReference type="SAM" id="MobiDB-lite"/>
    </source>
</evidence>
<dbReference type="Proteomes" id="UP000250572">
    <property type="component" value="Unassembled WGS sequence"/>
</dbReference>
<reference evidence="2 3" key="1">
    <citation type="journal article" date="2018" name="G3 (Bethesda)">
        <title>A High-Quality Reference Genome for the Invasive Mosquitofish Gambusia affinis Using a Chicago Library.</title>
        <authorList>
            <person name="Hoffberg S.L."/>
            <person name="Troendle N.J."/>
            <person name="Glenn T.C."/>
            <person name="Mahmud O."/>
            <person name="Louha S."/>
            <person name="Chalopin D."/>
            <person name="Bennetzen J.L."/>
            <person name="Mauricio R."/>
        </authorList>
    </citation>
    <scope>NUCLEOTIDE SEQUENCE [LARGE SCALE GENOMIC DNA]</scope>
    <source>
        <strain evidence="2">NE01/NJP1002.9</strain>
        <tissue evidence="2">Muscle</tissue>
    </source>
</reference>
<gene>
    <name evidence="2" type="ORF">CCH79_00015107</name>
</gene>